<dbReference type="Gene3D" id="3.40.50.150">
    <property type="entry name" value="Vaccinia Virus protein VP39"/>
    <property type="match status" value="1"/>
</dbReference>
<dbReference type="PROSITE" id="PS00092">
    <property type="entry name" value="N6_MTASE"/>
    <property type="match status" value="1"/>
</dbReference>
<reference evidence="7" key="1">
    <citation type="journal article" date="2020" name="Nature">
        <title>Giant virus diversity and host interactions through global metagenomics.</title>
        <authorList>
            <person name="Schulz F."/>
            <person name="Roux S."/>
            <person name="Paez-Espino D."/>
            <person name="Jungbluth S."/>
            <person name="Walsh D.A."/>
            <person name="Denef V.J."/>
            <person name="McMahon K.D."/>
            <person name="Konstantinidis K.T."/>
            <person name="Eloe-Fadrosh E.A."/>
            <person name="Kyrpides N.C."/>
            <person name="Woyke T."/>
        </authorList>
    </citation>
    <scope>NUCLEOTIDE SEQUENCE</scope>
    <source>
        <strain evidence="7">GVMAG-M-3300009182-67</strain>
    </source>
</reference>
<dbReference type="GO" id="GO:0006298">
    <property type="term" value="P:mismatch repair"/>
    <property type="evidence" value="ECO:0007669"/>
    <property type="project" value="TreeGrafter"/>
</dbReference>
<dbReference type="PANTHER" id="PTHR30481">
    <property type="entry name" value="DNA ADENINE METHYLASE"/>
    <property type="match status" value="1"/>
</dbReference>
<evidence type="ECO:0000256" key="4">
    <source>
        <dbReference type="ARBA" id="ARBA00022679"/>
    </source>
</evidence>
<evidence type="ECO:0000256" key="6">
    <source>
        <dbReference type="ARBA" id="ARBA00047942"/>
    </source>
</evidence>
<dbReference type="InterPro" id="IPR023095">
    <property type="entry name" value="Ade_MeTrfase_dom_2"/>
</dbReference>
<dbReference type="GO" id="GO:0043565">
    <property type="term" value="F:sequence-specific DNA binding"/>
    <property type="evidence" value="ECO:0007669"/>
    <property type="project" value="TreeGrafter"/>
</dbReference>
<sequence length="291" mass="33368">MTKPILKWVGGKTQIIENVFKNFPKEIGVYHEPFLGGGSVLFHLLNQINEGKIVVNNIYASDSNEALIGVYKNIQNRHTELYNELSIIIKEFNAIYGNIICRNPHLQTEAKTSKESYYYYIRNQFNALVDRESILCSAMFIFLNKTCFRGLYRVGPNGFNVPYGHYNNPEIINEKHLEEIHELIQGVTFETLDFTEALEKAKAGDFVYLDPPYAPVAKDSFVGYTSLPFKHQLLFDSLKQAKYRYLLSNADVPFVRENTSNCTSETIPAKRSINSKRPDSIVNELLIKNFT</sequence>
<evidence type="ECO:0000313" key="7">
    <source>
        <dbReference type="EMBL" id="QHS85029.1"/>
    </source>
</evidence>
<comment type="similarity">
    <text evidence="1">Belongs to the N(4)/N(6)-methyltransferase family.</text>
</comment>
<dbReference type="Gene3D" id="1.10.1020.10">
    <property type="entry name" value="Adenine-specific Methyltransferase, Domain 2"/>
    <property type="match status" value="1"/>
</dbReference>
<dbReference type="SUPFAM" id="SSF53335">
    <property type="entry name" value="S-adenosyl-L-methionine-dependent methyltransferases"/>
    <property type="match status" value="1"/>
</dbReference>
<dbReference type="AlphaFoldDB" id="A0A6C0B0I6"/>
<comment type="catalytic activity">
    <reaction evidence="6">
        <text>a 2'-deoxyadenosine in DNA + S-adenosyl-L-methionine = an N(6)-methyl-2'-deoxyadenosine in DNA + S-adenosyl-L-homocysteine + H(+)</text>
        <dbReference type="Rhea" id="RHEA:15197"/>
        <dbReference type="Rhea" id="RHEA-COMP:12418"/>
        <dbReference type="Rhea" id="RHEA-COMP:12419"/>
        <dbReference type="ChEBI" id="CHEBI:15378"/>
        <dbReference type="ChEBI" id="CHEBI:57856"/>
        <dbReference type="ChEBI" id="CHEBI:59789"/>
        <dbReference type="ChEBI" id="CHEBI:90615"/>
        <dbReference type="ChEBI" id="CHEBI:90616"/>
        <dbReference type="EC" id="2.1.1.72"/>
    </reaction>
</comment>
<dbReference type="InterPro" id="IPR029063">
    <property type="entry name" value="SAM-dependent_MTases_sf"/>
</dbReference>
<dbReference type="InterPro" id="IPR002052">
    <property type="entry name" value="DNA_methylase_N6_adenine_CS"/>
</dbReference>
<dbReference type="GO" id="GO:0009307">
    <property type="term" value="P:DNA restriction-modification system"/>
    <property type="evidence" value="ECO:0007669"/>
    <property type="project" value="InterPro"/>
</dbReference>
<dbReference type="PIRSF" id="PIRSF000398">
    <property type="entry name" value="M_m6A_EcoRV"/>
    <property type="match status" value="1"/>
</dbReference>
<dbReference type="InterPro" id="IPR012327">
    <property type="entry name" value="MeTrfase_D12"/>
</dbReference>
<dbReference type="InterPro" id="IPR012263">
    <property type="entry name" value="M_m6A_EcoRV"/>
</dbReference>
<keyword evidence="3" id="KW-0489">Methyltransferase</keyword>
<dbReference type="EMBL" id="MN739039">
    <property type="protein sequence ID" value="QHS85029.1"/>
    <property type="molecule type" value="Genomic_DNA"/>
</dbReference>
<dbReference type="PRINTS" id="PR00505">
    <property type="entry name" value="D12N6MTFRASE"/>
</dbReference>
<name>A0A6C0B0I6_9ZZZZ</name>
<proteinExistence type="inferred from homology"/>
<dbReference type="PANTHER" id="PTHR30481:SF3">
    <property type="entry name" value="DNA ADENINE METHYLASE"/>
    <property type="match status" value="1"/>
</dbReference>
<evidence type="ECO:0000256" key="3">
    <source>
        <dbReference type="ARBA" id="ARBA00022603"/>
    </source>
</evidence>
<keyword evidence="5" id="KW-0949">S-adenosyl-L-methionine</keyword>
<evidence type="ECO:0000256" key="1">
    <source>
        <dbReference type="ARBA" id="ARBA00006594"/>
    </source>
</evidence>
<dbReference type="EC" id="2.1.1.72" evidence="2"/>
<keyword evidence="4" id="KW-0808">Transferase</keyword>
<dbReference type="GO" id="GO:1904047">
    <property type="term" value="F:S-adenosyl-L-methionine binding"/>
    <property type="evidence" value="ECO:0007669"/>
    <property type="project" value="TreeGrafter"/>
</dbReference>
<dbReference type="GO" id="GO:0009007">
    <property type="term" value="F:site-specific DNA-methyltransferase (adenine-specific) activity"/>
    <property type="evidence" value="ECO:0007669"/>
    <property type="project" value="UniProtKB-EC"/>
</dbReference>
<dbReference type="Pfam" id="PF02086">
    <property type="entry name" value="MethyltransfD12"/>
    <property type="match status" value="1"/>
</dbReference>
<evidence type="ECO:0000256" key="2">
    <source>
        <dbReference type="ARBA" id="ARBA00011900"/>
    </source>
</evidence>
<dbReference type="NCBIfam" id="TIGR00571">
    <property type="entry name" value="dam"/>
    <property type="match status" value="1"/>
</dbReference>
<organism evidence="7">
    <name type="scientific">viral metagenome</name>
    <dbReference type="NCBI Taxonomy" id="1070528"/>
    <lineage>
        <taxon>unclassified sequences</taxon>
        <taxon>metagenomes</taxon>
        <taxon>organismal metagenomes</taxon>
    </lineage>
</organism>
<protein>
    <recommendedName>
        <fullName evidence="2">site-specific DNA-methyltransferase (adenine-specific)</fullName>
        <ecNumber evidence="2">2.1.1.72</ecNumber>
    </recommendedName>
</protein>
<accession>A0A6C0B0I6</accession>
<evidence type="ECO:0000256" key="5">
    <source>
        <dbReference type="ARBA" id="ARBA00022691"/>
    </source>
</evidence>
<dbReference type="GO" id="GO:0032259">
    <property type="term" value="P:methylation"/>
    <property type="evidence" value="ECO:0007669"/>
    <property type="project" value="UniProtKB-KW"/>
</dbReference>